<dbReference type="Gene3D" id="3.40.50.1010">
    <property type="entry name" value="5'-nuclease"/>
    <property type="match status" value="1"/>
</dbReference>
<dbReference type="InterPro" id="IPR029060">
    <property type="entry name" value="PIN-like_dom_sf"/>
</dbReference>
<evidence type="ECO:0000259" key="8">
    <source>
        <dbReference type="Pfam" id="PF01850"/>
    </source>
</evidence>
<evidence type="ECO:0000256" key="1">
    <source>
        <dbReference type="ARBA" id="ARBA00001946"/>
    </source>
</evidence>
<accession>T1CUH6</accession>
<sequence>AASVTRPARGILDTSVFIANESGRAIDAERLPDESAISVVTLAELQVGVLAAVDSKTRATRLATVDLARDMEVLPAEERVALAWARLRVHLAEVGRRVNANDLWIAATAVAHGLPVVTQDLDFDPLEGVLGLGIVRV</sequence>
<protein>
    <submittedName>
        <fullName evidence="9">Protein containing PilT protein</fullName>
    </submittedName>
</protein>
<reference evidence="9" key="1">
    <citation type="submission" date="2013-08" db="EMBL/GenBank/DDBJ databases">
        <authorList>
            <person name="Mendez C."/>
            <person name="Richter M."/>
            <person name="Ferrer M."/>
            <person name="Sanchez J."/>
        </authorList>
    </citation>
    <scope>NUCLEOTIDE SEQUENCE</scope>
</reference>
<feature type="domain" description="PIN" evidence="8">
    <location>
        <begin position="11"/>
        <end position="124"/>
    </location>
</feature>
<evidence type="ECO:0000313" key="9">
    <source>
        <dbReference type="EMBL" id="EQD72564.1"/>
    </source>
</evidence>
<dbReference type="HAMAP" id="MF_00265">
    <property type="entry name" value="VapC_Nob1"/>
    <property type="match status" value="1"/>
</dbReference>
<feature type="non-terminal residue" evidence="9">
    <location>
        <position position="1"/>
    </location>
</feature>
<dbReference type="InterPro" id="IPR002716">
    <property type="entry name" value="PIN_dom"/>
</dbReference>
<dbReference type="CDD" id="cd18768">
    <property type="entry name" value="PIN_MtVapC4-C5-like"/>
    <property type="match status" value="1"/>
</dbReference>
<dbReference type="InterPro" id="IPR050556">
    <property type="entry name" value="Type_II_TA_system_RNase"/>
</dbReference>
<dbReference type="Pfam" id="PF01850">
    <property type="entry name" value="PIN"/>
    <property type="match status" value="1"/>
</dbReference>
<organism evidence="9">
    <name type="scientific">mine drainage metagenome</name>
    <dbReference type="NCBI Taxonomy" id="410659"/>
    <lineage>
        <taxon>unclassified sequences</taxon>
        <taxon>metagenomes</taxon>
        <taxon>ecological metagenomes</taxon>
    </lineage>
</organism>
<keyword evidence="2" id="KW-1277">Toxin-antitoxin system</keyword>
<keyword evidence="3" id="KW-0540">Nuclease</keyword>
<dbReference type="InterPro" id="IPR022907">
    <property type="entry name" value="VapC_family"/>
</dbReference>
<dbReference type="EMBL" id="AUZY01002278">
    <property type="protein sequence ID" value="EQD72564.1"/>
    <property type="molecule type" value="Genomic_DNA"/>
</dbReference>
<evidence type="ECO:0000256" key="3">
    <source>
        <dbReference type="ARBA" id="ARBA00022722"/>
    </source>
</evidence>
<comment type="cofactor">
    <cofactor evidence="1">
        <name>Mg(2+)</name>
        <dbReference type="ChEBI" id="CHEBI:18420"/>
    </cofactor>
</comment>
<dbReference type="GO" id="GO:0016787">
    <property type="term" value="F:hydrolase activity"/>
    <property type="evidence" value="ECO:0007669"/>
    <property type="project" value="UniProtKB-KW"/>
</dbReference>
<evidence type="ECO:0000256" key="5">
    <source>
        <dbReference type="ARBA" id="ARBA00022801"/>
    </source>
</evidence>
<comment type="caution">
    <text evidence="9">The sequence shown here is derived from an EMBL/GenBank/DDBJ whole genome shotgun (WGS) entry which is preliminary data.</text>
</comment>
<evidence type="ECO:0000256" key="6">
    <source>
        <dbReference type="ARBA" id="ARBA00022842"/>
    </source>
</evidence>
<gene>
    <name evidence="9" type="ORF">B1B_03687</name>
</gene>
<comment type="similarity">
    <text evidence="7">Belongs to the PINc/VapC protein family.</text>
</comment>
<reference evidence="9" key="2">
    <citation type="journal article" date="2014" name="ISME J.">
        <title>Microbial stratification in low pH oxic and suboxic macroscopic growths along an acid mine drainage.</title>
        <authorList>
            <person name="Mendez-Garcia C."/>
            <person name="Mesa V."/>
            <person name="Sprenger R.R."/>
            <person name="Richter M."/>
            <person name="Diez M.S."/>
            <person name="Solano J."/>
            <person name="Bargiela R."/>
            <person name="Golyshina O.V."/>
            <person name="Manteca A."/>
            <person name="Ramos J.L."/>
            <person name="Gallego J.R."/>
            <person name="Llorente I."/>
            <person name="Martins Dos Santos V.A."/>
            <person name="Jensen O.N."/>
            <person name="Pelaez A.I."/>
            <person name="Sanchez J."/>
            <person name="Ferrer M."/>
        </authorList>
    </citation>
    <scope>NUCLEOTIDE SEQUENCE</scope>
</reference>
<evidence type="ECO:0000256" key="4">
    <source>
        <dbReference type="ARBA" id="ARBA00022723"/>
    </source>
</evidence>
<evidence type="ECO:0000256" key="2">
    <source>
        <dbReference type="ARBA" id="ARBA00022649"/>
    </source>
</evidence>
<evidence type="ECO:0000256" key="7">
    <source>
        <dbReference type="ARBA" id="ARBA00038093"/>
    </source>
</evidence>
<keyword evidence="5" id="KW-0378">Hydrolase</keyword>
<dbReference type="SUPFAM" id="SSF88723">
    <property type="entry name" value="PIN domain-like"/>
    <property type="match status" value="1"/>
</dbReference>
<dbReference type="GO" id="GO:0046872">
    <property type="term" value="F:metal ion binding"/>
    <property type="evidence" value="ECO:0007669"/>
    <property type="project" value="UniProtKB-KW"/>
</dbReference>
<keyword evidence="4" id="KW-0479">Metal-binding</keyword>
<dbReference type="PANTHER" id="PTHR33653">
    <property type="entry name" value="RIBONUCLEASE VAPC2"/>
    <property type="match status" value="1"/>
</dbReference>
<dbReference type="AlphaFoldDB" id="T1CUH6"/>
<name>T1CUH6_9ZZZZ</name>
<keyword evidence="6" id="KW-0460">Magnesium</keyword>
<proteinExistence type="inferred from homology"/>
<dbReference type="GO" id="GO:0004540">
    <property type="term" value="F:RNA nuclease activity"/>
    <property type="evidence" value="ECO:0007669"/>
    <property type="project" value="InterPro"/>
</dbReference>
<dbReference type="PANTHER" id="PTHR33653:SF1">
    <property type="entry name" value="RIBONUCLEASE VAPC2"/>
    <property type="match status" value="1"/>
</dbReference>